<feature type="compositionally biased region" description="Basic residues" evidence="1">
    <location>
        <begin position="45"/>
        <end position="60"/>
    </location>
</feature>
<keyword evidence="3" id="KW-1185">Reference proteome</keyword>
<evidence type="ECO:0000256" key="1">
    <source>
        <dbReference type="SAM" id="MobiDB-lite"/>
    </source>
</evidence>
<reference evidence="2" key="1">
    <citation type="journal article" date="2022" name="bioRxiv">
        <title>Sequencing and chromosome-scale assembly of the giantPleurodeles waltlgenome.</title>
        <authorList>
            <person name="Brown T."/>
            <person name="Elewa A."/>
            <person name="Iarovenko S."/>
            <person name="Subramanian E."/>
            <person name="Araus A.J."/>
            <person name="Petzold A."/>
            <person name="Susuki M."/>
            <person name="Suzuki K.-i.T."/>
            <person name="Hayashi T."/>
            <person name="Toyoda A."/>
            <person name="Oliveira C."/>
            <person name="Osipova E."/>
            <person name="Leigh N.D."/>
            <person name="Simon A."/>
            <person name="Yun M.H."/>
        </authorList>
    </citation>
    <scope>NUCLEOTIDE SEQUENCE</scope>
    <source>
        <strain evidence="2">20211129_DDA</strain>
        <tissue evidence="2">Liver</tissue>
    </source>
</reference>
<gene>
    <name evidence="2" type="ORF">NDU88_000473</name>
</gene>
<name>A0AAV7SWM4_PLEWA</name>
<dbReference type="Proteomes" id="UP001066276">
    <property type="component" value="Chromosome 4_1"/>
</dbReference>
<evidence type="ECO:0000313" key="2">
    <source>
        <dbReference type="EMBL" id="KAJ1168553.1"/>
    </source>
</evidence>
<dbReference type="AlphaFoldDB" id="A0AAV7SWM4"/>
<organism evidence="2 3">
    <name type="scientific">Pleurodeles waltl</name>
    <name type="common">Iberian ribbed newt</name>
    <dbReference type="NCBI Taxonomy" id="8319"/>
    <lineage>
        <taxon>Eukaryota</taxon>
        <taxon>Metazoa</taxon>
        <taxon>Chordata</taxon>
        <taxon>Craniata</taxon>
        <taxon>Vertebrata</taxon>
        <taxon>Euteleostomi</taxon>
        <taxon>Amphibia</taxon>
        <taxon>Batrachia</taxon>
        <taxon>Caudata</taxon>
        <taxon>Salamandroidea</taxon>
        <taxon>Salamandridae</taxon>
        <taxon>Pleurodelinae</taxon>
        <taxon>Pleurodeles</taxon>
    </lineage>
</organism>
<feature type="compositionally biased region" description="Low complexity" evidence="1">
    <location>
        <begin position="7"/>
        <end position="17"/>
    </location>
</feature>
<sequence length="130" mass="14199">MDPARSAAHALTAHLTLPQHGLRASPDASEAPGPHTPESSLDLRPRHRRHLTGLPLHRRYFTGFPTSSSPAPSYSAPFTLHIRSHATPPPFYGPPYVTAAILKGSLEPRTRHRRHLKGLPRASHTSPPPS</sequence>
<proteinExistence type="predicted"/>
<evidence type="ECO:0000313" key="3">
    <source>
        <dbReference type="Proteomes" id="UP001066276"/>
    </source>
</evidence>
<feature type="region of interest" description="Disordered" evidence="1">
    <location>
        <begin position="106"/>
        <end position="130"/>
    </location>
</feature>
<comment type="caution">
    <text evidence="2">The sequence shown here is derived from an EMBL/GenBank/DDBJ whole genome shotgun (WGS) entry which is preliminary data.</text>
</comment>
<accession>A0AAV7SWM4</accession>
<dbReference type="EMBL" id="JANPWB010000007">
    <property type="protein sequence ID" value="KAJ1168553.1"/>
    <property type="molecule type" value="Genomic_DNA"/>
</dbReference>
<protein>
    <submittedName>
        <fullName evidence="2">Uncharacterized protein</fullName>
    </submittedName>
</protein>
<feature type="region of interest" description="Disordered" evidence="1">
    <location>
        <begin position="1"/>
        <end position="60"/>
    </location>
</feature>